<dbReference type="GO" id="GO:0003677">
    <property type="term" value="F:DNA binding"/>
    <property type="evidence" value="ECO:0007669"/>
    <property type="project" value="UniProtKB-UniRule"/>
</dbReference>
<accession>A0A517MPE7</accession>
<dbReference type="Gene3D" id="3.10.150.10">
    <property type="entry name" value="DNA Polymerase III, subunit A, domain 2"/>
    <property type="match status" value="1"/>
</dbReference>
<evidence type="ECO:0000256" key="10">
    <source>
        <dbReference type="PIRNR" id="PIRNR000804"/>
    </source>
</evidence>
<dbReference type="InterPro" id="IPR001001">
    <property type="entry name" value="DNA_polIII_beta"/>
</dbReference>
<comment type="function">
    <text evidence="10">Confers DNA tethering and processivity to DNA polymerases and other proteins. Acts as a clamp, forming a ring around DNA (a reaction catalyzed by the clamp-loading complex) which diffuses in an ATP-independent manner freely and bidirectionally along dsDNA. Initially characterized for its ability to contact the catalytic subunit of DNA polymerase III (Pol III), a complex, multichain enzyme responsible for most of the replicative synthesis in bacteria; Pol III exhibits 3'-5' exonuclease proofreading activity. The beta chain is required for initiation of replication as well as for processivity of DNA replication.</text>
</comment>
<dbReference type="Gene3D" id="3.70.10.10">
    <property type="match status" value="1"/>
</dbReference>
<dbReference type="EMBL" id="CP036263">
    <property type="protein sequence ID" value="QDS96744.1"/>
    <property type="molecule type" value="Genomic_DNA"/>
</dbReference>
<evidence type="ECO:0000256" key="7">
    <source>
        <dbReference type="ARBA" id="ARBA00022705"/>
    </source>
</evidence>
<dbReference type="Pfam" id="PF00712">
    <property type="entry name" value="DNA_pol3_beta"/>
    <property type="match status" value="1"/>
</dbReference>
<sequence length="371" mass="40236">MKVSCDREQLLAAFQTVAAVAPTRSPKPILQNVKLEVTEEGATLTATDLEISVRHSVDGVDVQTPGSALLSVSRFGSILRESVDQTLQIESGSSGATIRGERSQFQLPAENPAEFPKVTTFEGDDYYELPARLLRELVRRTAFATDNESSRYALGGIKLEFEDDNVTAIGTDGRRLAKMTGPITCHGQPIDPTQNTIVPTRAMTLIERAVAPNDAEVKLAVRGNEFVVQTERATIAARLLEGRFPDWKKVFPDSSGSQKIDLAVGPTHAAVRQAAIVTSDESRGIDFTFGDGMLVLAGKAAEVGQSRVELPIGYDGDEIVIMLDPKFLMEFLKVLDADKTFAMELKNADSAAVCVTDDGFGYVIMPLARDR</sequence>
<dbReference type="GO" id="GO:0009360">
    <property type="term" value="C:DNA polymerase III complex"/>
    <property type="evidence" value="ECO:0007669"/>
    <property type="project" value="InterPro"/>
</dbReference>
<dbReference type="GO" id="GO:0008408">
    <property type="term" value="F:3'-5' exonuclease activity"/>
    <property type="evidence" value="ECO:0007669"/>
    <property type="project" value="InterPro"/>
</dbReference>
<keyword evidence="5 10" id="KW-0808">Transferase</keyword>
<dbReference type="OrthoDB" id="8421503at2"/>
<protein>
    <recommendedName>
        <fullName evidence="3 10">Beta sliding clamp</fullName>
    </recommendedName>
</protein>
<dbReference type="NCBIfam" id="TIGR00663">
    <property type="entry name" value="dnan"/>
    <property type="match status" value="1"/>
</dbReference>
<dbReference type="PANTHER" id="PTHR30478:SF0">
    <property type="entry name" value="BETA SLIDING CLAMP"/>
    <property type="match status" value="1"/>
</dbReference>
<dbReference type="InterPro" id="IPR022637">
    <property type="entry name" value="DNA_polIII_beta_cen"/>
</dbReference>
<evidence type="ECO:0000256" key="2">
    <source>
        <dbReference type="ARBA" id="ARBA00010752"/>
    </source>
</evidence>
<keyword evidence="4 10" id="KW-0963">Cytoplasm</keyword>
<dbReference type="GO" id="GO:0006271">
    <property type="term" value="P:DNA strand elongation involved in DNA replication"/>
    <property type="evidence" value="ECO:0007669"/>
    <property type="project" value="TreeGrafter"/>
</dbReference>
<dbReference type="Pfam" id="PF02768">
    <property type="entry name" value="DNA_pol3_beta_3"/>
    <property type="match status" value="1"/>
</dbReference>
<evidence type="ECO:0000256" key="8">
    <source>
        <dbReference type="ARBA" id="ARBA00022932"/>
    </source>
</evidence>
<dbReference type="InterPro" id="IPR022635">
    <property type="entry name" value="DNA_polIII_beta_C"/>
</dbReference>
<dbReference type="InterPro" id="IPR046938">
    <property type="entry name" value="DNA_clamp_sf"/>
</dbReference>
<gene>
    <name evidence="14" type="primary">dnaN</name>
    <name evidence="14" type="ORF">HG15A2_00020</name>
</gene>
<reference evidence="14 15" key="1">
    <citation type="submission" date="2019-02" db="EMBL/GenBank/DDBJ databases">
        <title>Deep-cultivation of Planctomycetes and their phenomic and genomic characterization uncovers novel biology.</title>
        <authorList>
            <person name="Wiegand S."/>
            <person name="Jogler M."/>
            <person name="Boedeker C."/>
            <person name="Pinto D."/>
            <person name="Vollmers J."/>
            <person name="Rivas-Marin E."/>
            <person name="Kohn T."/>
            <person name="Peeters S.H."/>
            <person name="Heuer A."/>
            <person name="Rast P."/>
            <person name="Oberbeckmann S."/>
            <person name="Bunk B."/>
            <person name="Jeske O."/>
            <person name="Meyerdierks A."/>
            <person name="Storesund J.E."/>
            <person name="Kallscheuer N."/>
            <person name="Luecker S."/>
            <person name="Lage O.M."/>
            <person name="Pohl T."/>
            <person name="Merkel B.J."/>
            <person name="Hornburger P."/>
            <person name="Mueller R.-W."/>
            <person name="Bruemmer F."/>
            <person name="Labrenz M."/>
            <person name="Spormann A.M."/>
            <person name="Op den Camp H."/>
            <person name="Overmann J."/>
            <person name="Amann R."/>
            <person name="Jetten M.S.M."/>
            <person name="Mascher T."/>
            <person name="Medema M.H."/>
            <person name="Devos D.P."/>
            <person name="Kaster A.-K."/>
            <person name="Ovreas L."/>
            <person name="Rohde M."/>
            <person name="Galperin M.Y."/>
            <person name="Jogler C."/>
        </authorList>
    </citation>
    <scope>NUCLEOTIDE SEQUENCE [LARGE SCALE GENOMIC DNA]</scope>
    <source>
        <strain evidence="14 15">HG15A2</strain>
    </source>
</reference>
<keyword evidence="8 10" id="KW-0239">DNA-directed DNA polymerase</keyword>
<evidence type="ECO:0000256" key="9">
    <source>
        <dbReference type="ARBA" id="ARBA00023125"/>
    </source>
</evidence>
<keyword evidence="6 10" id="KW-0548">Nucleotidyltransferase</keyword>
<feature type="domain" description="DNA polymerase III beta sliding clamp central" evidence="12">
    <location>
        <begin position="129"/>
        <end position="246"/>
    </location>
</feature>
<keyword evidence="9" id="KW-0238">DNA-binding</keyword>
<dbReference type="KEGG" id="amob:HG15A2_00020"/>
<dbReference type="InterPro" id="IPR022634">
    <property type="entry name" value="DNA_polIII_beta_N"/>
</dbReference>
<comment type="subcellular location">
    <subcellularLocation>
        <location evidence="1 10">Cytoplasm</location>
    </subcellularLocation>
</comment>
<keyword evidence="7 10" id="KW-0235">DNA replication</keyword>
<dbReference type="PIRSF" id="PIRSF000804">
    <property type="entry name" value="DNA_pol_III_b"/>
    <property type="match status" value="1"/>
</dbReference>
<proteinExistence type="inferred from homology"/>
<dbReference type="SUPFAM" id="SSF55979">
    <property type="entry name" value="DNA clamp"/>
    <property type="match status" value="3"/>
</dbReference>
<evidence type="ECO:0000259" key="13">
    <source>
        <dbReference type="Pfam" id="PF02768"/>
    </source>
</evidence>
<comment type="similarity">
    <text evidence="2 10">Belongs to the beta sliding clamp family.</text>
</comment>
<evidence type="ECO:0000259" key="12">
    <source>
        <dbReference type="Pfam" id="PF02767"/>
    </source>
</evidence>
<dbReference type="Proteomes" id="UP000319852">
    <property type="component" value="Chromosome"/>
</dbReference>
<evidence type="ECO:0000256" key="1">
    <source>
        <dbReference type="ARBA" id="ARBA00004496"/>
    </source>
</evidence>
<dbReference type="GO" id="GO:0005737">
    <property type="term" value="C:cytoplasm"/>
    <property type="evidence" value="ECO:0007669"/>
    <property type="project" value="UniProtKB-SubCell"/>
</dbReference>
<feature type="domain" description="DNA polymerase III beta sliding clamp C-terminal" evidence="13">
    <location>
        <begin position="249"/>
        <end position="367"/>
    </location>
</feature>
<dbReference type="GO" id="GO:0003887">
    <property type="term" value="F:DNA-directed DNA polymerase activity"/>
    <property type="evidence" value="ECO:0007669"/>
    <property type="project" value="UniProtKB-UniRule"/>
</dbReference>
<evidence type="ECO:0000259" key="11">
    <source>
        <dbReference type="Pfam" id="PF00712"/>
    </source>
</evidence>
<evidence type="ECO:0000313" key="15">
    <source>
        <dbReference type="Proteomes" id="UP000319852"/>
    </source>
</evidence>
<organism evidence="14 15">
    <name type="scientific">Adhaeretor mobilis</name>
    <dbReference type="NCBI Taxonomy" id="1930276"/>
    <lineage>
        <taxon>Bacteria</taxon>
        <taxon>Pseudomonadati</taxon>
        <taxon>Planctomycetota</taxon>
        <taxon>Planctomycetia</taxon>
        <taxon>Pirellulales</taxon>
        <taxon>Lacipirellulaceae</taxon>
        <taxon>Adhaeretor</taxon>
    </lineage>
</organism>
<name>A0A517MPE7_9BACT</name>
<dbReference type="PANTHER" id="PTHR30478">
    <property type="entry name" value="DNA POLYMERASE III SUBUNIT BETA"/>
    <property type="match status" value="1"/>
</dbReference>
<dbReference type="Pfam" id="PF02767">
    <property type="entry name" value="DNA_pol3_beta_2"/>
    <property type="match status" value="1"/>
</dbReference>
<dbReference type="CDD" id="cd00140">
    <property type="entry name" value="beta_clamp"/>
    <property type="match status" value="1"/>
</dbReference>
<feature type="domain" description="DNA polymerase III beta sliding clamp N-terminal" evidence="11">
    <location>
        <begin position="1"/>
        <end position="118"/>
    </location>
</feature>
<evidence type="ECO:0000256" key="3">
    <source>
        <dbReference type="ARBA" id="ARBA00021035"/>
    </source>
</evidence>
<evidence type="ECO:0000313" key="14">
    <source>
        <dbReference type="EMBL" id="QDS96744.1"/>
    </source>
</evidence>
<dbReference type="RefSeq" id="WP_145056598.1">
    <property type="nucleotide sequence ID" value="NZ_CP036263.1"/>
</dbReference>
<dbReference type="AlphaFoldDB" id="A0A517MPE7"/>
<comment type="subunit">
    <text evidence="10">Forms a ring-shaped head-to-tail homodimer around DNA.</text>
</comment>
<evidence type="ECO:0000256" key="6">
    <source>
        <dbReference type="ARBA" id="ARBA00022695"/>
    </source>
</evidence>
<keyword evidence="15" id="KW-1185">Reference proteome</keyword>
<dbReference type="SMART" id="SM00480">
    <property type="entry name" value="POL3Bc"/>
    <property type="match status" value="1"/>
</dbReference>
<evidence type="ECO:0000256" key="4">
    <source>
        <dbReference type="ARBA" id="ARBA00022490"/>
    </source>
</evidence>
<evidence type="ECO:0000256" key="5">
    <source>
        <dbReference type="ARBA" id="ARBA00022679"/>
    </source>
</evidence>